<dbReference type="AlphaFoldDB" id="A0A180GPG3"/>
<reference evidence="2" key="4">
    <citation type="submission" date="2025-05" db="UniProtKB">
        <authorList>
            <consortium name="EnsemblFungi"/>
        </authorList>
    </citation>
    <scope>IDENTIFICATION</scope>
    <source>
        <strain evidence="2">isolate 1-1 / race 1 (BBBD)</strain>
    </source>
</reference>
<protein>
    <submittedName>
        <fullName evidence="1 2">Uncharacterized protein</fullName>
    </submittedName>
</protein>
<dbReference type="Proteomes" id="UP000005240">
    <property type="component" value="Unassembled WGS sequence"/>
</dbReference>
<organism evidence="1">
    <name type="scientific">Puccinia triticina (isolate 1-1 / race 1 (BBBD))</name>
    <name type="common">Brown leaf rust fungus</name>
    <dbReference type="NCBI Taxonomy" id="630390"/>
    <lineage>
        <taxon>Eukaryota</taxon>
        <taxon>Fungi</taxon>
        <taxon>Dikarya</taxon>
        <taxon>Basidiomycota</taxon>
        <taxon>Pucciniomycotina</taxon>
        <taxon>Pucciniomycetes</taxon>
        <taxon>Pucciniales</taxon>
        <taxon>Pucciniaceae</taxon>
        <taxon>Puccinia</taxon>
    </lineage>
</organism>
<sequence length="225" mass="25315">MPSMSSSTILFASGKPPSTVAEINKIYATLLPDSTSPCARSISAFIAPRVHNFHIGSNLPNSILMHPTDPIPDEALQAKLEKHLAWDHPWDSHWNQLLAKFVLKHWKHAYEVGALKIFFVDPAKANNHSISYGLIHRWFLGRQEGLQTGRFAQDRDLKIKESQRRTKIQRQVQAHRQETLSTLGLPPPLASIFDSIKATSNTEHIPLRTLLKSPVMEIGIVWVIG</sequence>
<dbReference type="EnsemblFungi" id="PTTG_09186-t43_1">
    <property type="protein sequence ID" value="PTTG_09186-t43_1-p1"/>
    <property type="gene ID" value="PTTG_09186"/>
</dbReference>
<reference evidence="1" key="2">
    <citation type="submission" date="2016-05" db="EMBL/GenBank/DDBJ databases">
        <title>Comparative analysis highlights variable genome content of wheat rusts and divergence of the mating loci.</title>
        <authorList>
            <person name="Cuomo C.A."/>
            <person name="Bakkeren G."/>
            <person name="Szabo L."/>
            <person name="Khalil H."/>
            <person name="Joly D."/>
            <person name="Goldberg J."/>
            <person name="Young S."/>
            <person name="Zeng Q."/>
            <person name="Fellers J."/>
        </authorList>
    </citation>
    <scope>NUCLEOTIDE SEQUENCE [LARGE SCALE GENOMIC DNA]</scope>
    <source>
        <strain evidence="1">1-1 BBBD Race 1</strain>
    </source>
</reference>
<keyword evidence="3" id="KW-1185">Reference proteome</keyword>
<reference evidence="1" key="1">
    <citation type="submission" date="2009-11" db="EMBL/GenBank/DDBJ databases">
        <authorList>
            <consortium name="The Broad Institute Genome Sequencing Platform"/>
            <person name="Ward D."/>
            <person name="Feldgarden M."/>
            <person name="Earl A."/>
            <person name="Young S.K."/>
            <person name="Zeng Q."/>
            <person name="Koehrsen M."/>
            <person name="Alvarado L."/>
            <person name="Berlin A."/>
            <person name="Bochicchio J."/>
            <person name="Borenstein D."/>
            <person name="Chapman S.B."/>
            <person name="Chen Z."/>
            <person name="Engels R."/>
            <person name="Freedman E."/>
            <person name="Gellesch M."/>
            <person name="Goldberg J."/>
            <person name="Griggs A."/>
            <person name="Gujja S."/>
            <person name="Heilman E."/>
            <person name="Heiman D."/>
            <person name="Hepburn T."/>
            <person name="Howarth C."/>
            <person name="Jen D."/>
            <person name="Larson L."/>
            <person name="Lewis B."/>
            <person name="Mehta T."/>
            <person name="Park D."/>
            <person name="Pearson M."/>
            <person name="Roberts A."/>
            <person name="Saif S."/>
            <person name="Shea T."/>
            <person name="Shenoy N."/>
            <person name="Sisk P."/>
            <person name="Stolte C."/>
            <person name="Sykes S."/>
            <person name="Thomson T."/>
            <person name="Walk T."/>
            <person name="White J."/>
            <person name="Yandava C."/>
            <person name="Izard J."/>
            <person name="Baranova O.V."/>
            <person name="Blanton J.M."/>
            <person name="Tanner A.C."/>
            <person name="Dewhirst F.E."/>
            <person name="Haas B."/>
            <person name="Nusbaum C."/>
            <person name="Birren B."/>
        </authorList>
    </citation>
    <scope>NUCLEOTIDE SEQUENCE [LARGE SCALE GENOMIC DNA]</scope>
    <source>
        <strain evidence="1">1-1 BBBD Race 1</strain>
    </source>
</reference>
<evidence type="ECO:0000313" key="1">
    <source>
        <dbReference type="EMBL" id="OAV94431.1"/>
    </source>
</evidence>
<accession>A0A180GPG3</accession>
<reference evidence="2 3" key="3">
    <citation type="journal article" date="2017" name="G3 (Bethesda)">
        <title>Comparative analysis highlights variable genome content of wheat rusts and divergence of the mating loci.</title>
        <authorList>
            <person name="Cuomo C.A."/>
            <person name="Bakkeren G."/>
            <person name="Khalil H.B."/>
            <person name="Panwar V."/>
            <person name="Joly D."/>
            <person name="Linning R."/>
            <person name="Sakthikumar S."/>
            <person name="Song X."/>
            <person name="Adiconis X."/>
            <person name="Fan L."/>
            <person name="Goldberg J.M."/>
            <person name="Levin J.Z."/>
            <person name="Young S."/>
            <person name="Zeng Q."/>
            <person name="Anikster Y."/>
            <person name="Bruce M."/>
            <person name="Wang M."/>
            <person name="Yin C."/>
            <person name="McCallum B."/>
            <person name="Szabo L.J."/>
            <person name="Hulbert S."/>
            <person name="Chen X."/>
            <person name="Fellers J.P."/>
        </authorList>
    </citation>
    <scope>NUCLEOTIDE SEQUENCE</scope>
    <source>
        <strain evidence="2">isolate 1-1 / race 1 (BBBD)</strain>
        <strain evidence="3">Isolate 1-1 / race 1 (BBBD)</strain>
    </source>
</reference>
<dbReference type="VEuPathDB" id="FungiDB:PTTG_09186"/>
<name>A0A180GPG3_PUCT1</name>
<proteinExistence type="predicted"/>
<evidence type="ECO:0000313" key="3">
    <source>
        <dbReference type="Proteomes" id="UP000005240"/>
    </source>
</evidence>
<dbReference type="OrthoDB" id="2498244at2759"/>
<dbReference type="EMBL" id="ADAS02000039">
    <property type="protein sequence ID" value="OAV94431.1"/>
    <property type="molecule type" value="Genomic_DNA"/>
</dbReference>
<gene>
    <name evidence="1" type="ORF">PTTG_09186</name>
</gene>
<evidence type="ECO:0000313" key="2">
    <source>
        <dbReference type="EnsemblFungi" id="PTTG_09186-t43_1-p1"/>
    </source>
</evidence>